<dbReference type="AlphaFoldDB" id="A0A1N7B9X3"/>
<sequence length="46" mass="4942">MLCVVGAFLALLRAWVDGDISATPAELDATFRTAVIPGVRPMLVQR</sequence>
<dbReference type="EMBL" id="FTNI01000009">
    <property type="protein sequence ID" value="SIR48155.1"/>
    <property type="molecule type" value="Genomic_DNA"/>
</dbReference>
<reference evidence="2" key="1">
    <citation type="submission" date="2017-01" db="EMBL/GenBank/DDBJ databases">
        <authorList>
            <person name="Varghese N."/>
            <person name="Submissions S."/>
        </authorList>
    </citation>
    <scope>NUCLEOTIDE SEQUENCE [LARGE SCALE GENOMIC DNA]</scope>
    <source>
        <strain evidence="2">ATCC 12950</strain>
    </source>
</reference>
<evidence type="ECO:0000313" key="2">
    <source>
        <dbReference type="Proteomes" id="UP000186096"/>
    </source>
</evidence>
<dbReference type="Proteomes" id="UP000186096">
    <property type="component" value="Unassembled WGS sequence"/>
</dbReference>
<keyword evidence="2" id="KW-1185">Reference proteome</keyword>
<proteinExistence type="predicted"/>
<name>A0A1N7B9X3_9ACTN</name>
<protein>
    <submittedName>
        <fullName evidence="1">Uncharacterized protein</fullName>
    </submittedName>
</protein>
<gene>
    <name evidence="1" type="ORF">SAMN05421833_109235</name>
</gene>
<accession>A0A1N7B9X3</accession>
<evidence type="ECO:0000313" key="1">
    <source>
        <dbReference type="EMBL" id="SIR48155.1"/>
    </source>
</evidence>
<organism evidence="1 2">
    <name type="scientific">Microbispora rosea</name>
    <dbReference type="NCBI Taxonomy" id="58117"/>
    <lineage>
        <taxon>Bacteria</taxon>
        <taxon>Bacillati</taxon>
        <taxon>Actinomycetota</taxon>
        <taxon>Actinomycetes</taxon>
        <taxon>Streptosporangiales</taxon>
        <taxon>Streptosporangiaceae</taxon>
        <taxon>Microbispora</taxon>
    </lineage>
</organism>